<evidence type="ECO:0000313" key="2">
    <source>
        <dbReference type="Proteomes" id="UP001054821"/>
    </source>
</evidence>
<dbReference type="AlphaFoldDB" id="A0AAD4ZGN8"/>
<gene>
    <name evidence="1" type="ORF">L3X38_013066</name>
</gene>
<organism evidence="1 2">
    <name type="scientific">Prunus dulcis</name>
    <name type="common">Almond</name>
    <name type="synonym">Amygdalus dulcis</name>
    <dbReference type="NCBI Taxonomy" id="3755"/>
    <lineage>
        <taxon>Eukaryota</taxon>
        <taxon>Viridiplantae</taxon>
        <taxon>Streptophyta</taxon>
        <taxon>Embryophyta</taxon>
        <taxon>Tracheophyta</taxon>
        <taxon>Spermatophyta</taxon>
        <taxon>Magnoliopsida</taxon>
        <taxon>eudicotyledons</taxon>
        <taxon>Gunneridae</taxon>
        <taxon>Pentapetalae</taxon>
        <taxon>rosids</taxon>
        <taxon>fabids</taxon>
        <taxon>Rosales</taxon>
        <taxon>Rosaceae</taxon>
        <taxon>Amygdaloideae</taxon>
        <taxon>Amygdaleae</taxon>
        <taxon>Prunus</taxon>
    </lineage>
</organism>
<evidence type="ECO:0000313" key="1">
    <source>
        <dbReference type="EMBL" id="KAI5345189.1"/>
    </source>
</evidence>
<accession>A0AAD4ZGN8</accession>
<dbReference type="EMBL" id="JAJFAZ020000002">
    <property type="protein sequence ID" value="KAI5345189.1"/>
    <property type="molecule type" value="Genomic_DNA"/>
</dbReference>
<keyword evidence="2" id="KW-1185">Reference proteome</keyword>
<name>A0AAD4ZGN8_PRUDU</name>
<sequence>MVNNSKQLYNGNPIRATAGQHSLTVLHESVSLGAYGGSFNSVMHLAVARSNSSRPALIDFVLHENRVPLAHAAAHSSPICICVLSMARSNSIVGQHSVTAFFIGIEP</sequence>
<reference evidence="1 2" key="1">
    <citation type="journal article" date="2022" name="G3 (Bethesda)">
        <title>Whole-genome sequence and methylome profiling of the almond [Prunus dulcis (Mill.) D.A. Webb] cultivar 'Nonpareil'.</title>
        <authorList>
            <person name="D'Amico-Willman K.M."/>
            <person name="Ouma W.Z."/>
            <person name="Meulia T."/>
            <person name="Sideli G.M."/>
            <person name="Gradziel T.M."/>
            <person name="Fresnedo-Ramirez J."/>
        </authorList>
    </citation>
    <scope>NUCLEOTIDE SEQUENCE [LARGE SCALE GENOMIC DNA]</scope>
    <source>
        <strain evidence="1">Clone GOH B32 T37-40</strain>
    </source>
</reference>
<protein>
    <submittedName>
        <fullName evidence="1">Uncharacterized protein</fullName>
    </submittedName>
</protein>
<proteinExistence type="predicted"/>
<comment type="caution">
    <text evidence="1">The sequence shown here is derived from an EMBL/GenBank/DDBJ whole genome shotgun (WGS) entry which is preliminary data.</text>
</comment>
<dbReference type="Proteomes" id="UP001054821">
    <property type="component" value="Chromosome 2"/>
</dbReference>